<dbReference type="Pfam" id="PF02674">
    <property type="entry name" value="Colicin_V"/>
    <property type="match status" value="1"/>
</dbReference>
<gene>
    <name evidence="7" type="ORF">Apau_1148</name>
</gene>
<evidence type="ECO:0000256" key="6">
    <source>
        <dbReference type="SAM" id="Phobius"/>
    </source>
</evidence>
<comment type="subcellular location">
    <subcellularLocation>
        <location evidence="1">Membrane</location>
        <topology evidence="1">Multi-pass membrane protein</topology>
    </subcellularLocation>
</comment>
<dbReference type="eggNOG" id="COG1286">
    <property type="taxonomic scope" value="Bacteria"/>
</dbReference>
<sequence>MLLGCLLAAALLSRVVRSALSAVRLSLLDRLLGGVLGAAKVLLLLFGIYFLGTLVSPWLAPHWTDGSVALRFAQSHWEEVQSLGGRLGLSPTGTRVPHPLPPFLQEAPQHPEGNP</sequence>
<evidence type="ECO:0000256" key="2">
    <source>
        <dbReference type="ARBA" id="ARBA00022692"/>
    </source>
</evidence>
<evidence type="ECO:0000256" key="3">
    <source>
        <dbReference type="ARBA" id="ARBA00022989"/>
    </source>
</evidence>
<protein>
    <submittedName>
        <fullName evidence="7">Colicin V production protein</fullName>
    </submittedName>
</protein>
<keyword evidence="3 6" id="KW-1133">Transmembrane helix</keyword>
<accession>E3CXW4</accession>
<feature type="region of interest" description="Disordered" evidence="5">
    <location>
        <begin position="88"/>
        <end position="115"/>
    </location>
</feature>
<keyword evidence="4 6" id="KW-0472">Membrane</keyword>
<feature type="transmembrane region" description="Helical" evidence="6">
    <location>
        <begin position="31"/>
        <end position="51"/>
    </location>
</feature>
<dbReference type="GO" id="GO:0009403">
    <property type="term" value="P:toxin biosynthetic process"/>
    <property type="evidence" value="ECO:0007669"/>
    <property type="project" value="InterPro"/>
</dbReference>
<organism evidence="7 8">
    <name type="scientific">Aminomonas paucivorans DSM 12260</name>
    <dbReference type="NCBI Taxonomy" id="584708"/>
    <lineage>
        <taxon>Bacteria</taxon>
        <taxon>Thermotogati</taxon>
        <taxon>Synergistota</taxon>
        <taxon>Synergistia</taxon>
        <taxon>Synergistales</taxon>
        <taxon>Synergistaceae</taxon>
        <taxon>Aminomonas</taxon>
    </lineage>
</organism>
<dbReference type="InterPro" id="IPR003825">
    <property type="entry name" value="Colicin-V_CvpA"/>
</dbReference>
<dbReference type="PaxDb" id="584708-Apau_1148"/>
<proteinExistence type="predicted"/>
<name>E3CXW4_9BACT</name>
<dbReference type="GO" id="GO:0016020">
    <property type="term" value="C:membrane"/>
    <property type="evidence" value="ECO:0007669"/>
    <property type="project" value="UniProtKB-SubCell"/>
</dbReference>
<dbReference type="Proteomes" id="UP000005096">
    <property type="component" value="Chromosome"/>
</dbReference>
<dbReference type="HOGENOM" id="CLU_2103856_0_0_0"/>
<evidence type="ECO:0000313" key="7">
    <source>
        <dbReference type="EMBL" id="EFQ23574.1"/>
    </source>
</evidence>
<evidence type="ECO:0000313" key="8">
    <source>
        <dbReference type="Proteomes" id="UP000005096"/>
    </source>
</evidence>
<reference evidence="7 8" key="1">
    <citation type="journal article" date="2010" name="Stand. Genomic Sci.">
        <title>Non-contiguous finished genome sequence of Aminomonas paucivorans type strain (GLU-3).</title>
        <authorList>
            <person name="Pitluck S."/>
            <person name="Yasawong M."/>
            <person name="Held B."/>
            <person name="Lapidus A."/>
            <person name="Nolan M."/>
            <person name="Copeland A."/>
            <person name="Lucas S."/>
            <person name="Del Rio T.G."/>
            <person name="Tice H."/>
            <person name="Cheng J.F."/>
            <person name="Chertkov O."/>
            <person name="Goodwin L."/>
            <person name="Tapia R."/>
            <person name="Han C."/>
            <person name="Liolios K."/>
            <person name="Ivanova N."/>
            <person name="Mavromatis K."/>
            <person name="Ovchinnikova G."/>
            <person name="Pati A."/>
            <person name="Chen A."/>
            <person name="Palaniappan K."/>
            <person name="Land M."/>
            <person name="Hauser L."/>
            <person name="Chang Y.J."/>
            <person name="Jeffries C.D."/>
            <person name="Pukall R."/>
            <person name="Spring S."/>
            <person name="Rohde M."/>
            <person name="Sikorski J."/>
            <person name="Goker M."/>
            <person name="Woyke T."/>
            <person name="Bristow J."/>
            <person name="Eisen J.A."/>
            <person name="Markowitz V."/>
            <person name="Hugenholtz P."/>
            <person name="Kyrpides N.C."/>
            <person name="Klenk H.P."/>
        </authorList>
    </citation>
    <scope>NUCLEOTIDE SEQUENCE [LARGE SCALE GENOMIC DNA]</scope>
    <source>
        <strain evidence="7 8">DSM 12260</strain>
    </source>
</reference>
<keyword evidence="2 6" id="KW-0812">Transmembrane</keyword>
<evidence type="ECO:0000256" key="5">
    <source>
        <dbReference type="SAM" id="MobiDB-lite"/>
    </source>
</evidence>
<keyword evidence="8" id="KW-1185">Reference proteome</keyword>
<evidence type="ECO:0000256" key="4">
    <source>
        <dbReference type="ARBA" id="ARBA00023136"/>
    </source>
</evidence>
<dbReference type="AlphaFoldDB" id="E3CXW4"/>
<evidence type="ECO:0000256" key="1">
    <source>
        <dbReference type="ARBA" id="ARBA00004141"/>
    </source>
</evidence>
<dbReference type="EMBL" id="CM001022">
    <property type="protein sequence ID" value="EFQ23574.1"/>
    <property type="molecule type" value="Genomic_DNA"/>
</dbReference>
<dbReference type="RefSeq" id="WP_006300774.1">
    <property type="nucleotide sequence ID" value="NZ_CM001022.1"/>
</dbReference>
<dbReference type="STRING" id="584708.Apau_1148"/>